<feature type="transmembrane region" description="Helical" evidence="1">
    <location>
        <begin position="87"/>
        <end position="109"/>
    </location>
</feature>
<dbReference type="Proteomes" id="UP001341840">
    <property type="component" value="Unassembled WGS sequence"/>
</dbReference>
<comment type="caution">
    <text evidence="2">The sequence shown here is derived from an EMBL/GenBank/DDBJ whole genome shotgun (WGS) entry which is preliminary data.</text>
</comment>
<accession>A0ABU6YPQ0</accession>
<protein>
    <submittedName>
        <fullName evidence="2">Uncharacterized protein</fullName>
    </submittedName>
</protein>
<dbReference type="EMBL" id="JASCZI010242939">
    <property type="protein sequence ID" value="MED6212387.1"/>
    <property type="molecule type" value="Genomic_DNA"/>
</dbReference>
<gene>
    <name evidence="2" type="ORF">PIB30_082746</name>
</gene>
<evidence type="ECO:0000256" key="1">
    <source>
        <dbReference type="SAM" id="Phobius"/>
    </source>
</evidence>
<keyword evidence="1" id="KW-0812">Transmembrane</keyword>
<evidence type="ECO:0000313" key="3">
    <source>
        <dbReference type="Proteomes" id="UP001341840"/>
    </source>
</evidence>
<keyword evidence="1" id="KW-1133">Transmembrane helix</keyword>
<proteinExistence type="predicted"/>
<evidence type="ECO:0000313" key="2">
    <source>
        <dbReference type="EMBL" id="MED6212387.1"/>
    </source>
</evidence>
<keyword evidence="3" id="KW-1185">Reference proteome</keyword>
<name>A0ABU6YPQ0_9FABA</name>
<reference evidence="2 3" key="1">
    <citation type="journal article" date="2023" name="Plants (Basel)">
        <title>Bridging the Gap: Combining Genomics and Transcriptomics Approaches to Understand Stylosanthes scabra, an Orphan Legume from the Brazilian Caatinga.</title>
        <authorList>
            <person name="Ferreira-Neto J.R.C."/>
            <person name="da Silva M.D."/>
            <person name="Binneck E."/>
            <person name="de Melo N.F."/>
            <person name="da Silva R.H."/>
            <person name="de Melo A.L.T.M."/>
            <person name="Pandolfi V."/>
            <person name="Bustamante F.O."/>
            <person name="Brasileiro-Vidal A.C."/>
            <person name="Benko-Iseppon A.M."/>
        </authorList>
    </citation>
    <scope>NUCLEOTIDE SEQUENCE [LARGE SCALE GENOMIC DNA]</scope>
    <source>
        <tissue evidence="2">Leaves</tissue>
    </source>
</reference>
<feature type="non-terminal residue" evidence="2">
    <location>
        <position position="1"/>
    </location>
</feature>
<keyword evidence="1" id="KW-0472">Membrane</keyword>
<sequence>SPSRKGSPWIRRRTPLPPAVVPFSATIPRKNSLDAAASPGHRLYATLSTLSVVASATLTTASKFGSGGSSGDRFTIASADSTHASSILSFAAVVLFSALFPALLLTLSLTSPSSGSVAL</sequence>
<organism evidence="2 3">
    <name type="scientific">Stylosanthes scabra</name>
    <dbReference type="NCBI Taxonomy" id="79078"/>
    <lineage>
        <taxon>Eukaryota</taxon>
        <taxon>Viridiplantae</taxon>
        <taxon>Streptophyta</taxon>
        <taxon>Embryophyta</taxon>
        <taxon>Tracheophyta</taxon>
        <taxon>Spermatophyta</taxon>
        <taxon>Magnoliopsida</taxon>
        <taxon>eudicotyledons</taxon>
        <taxon>Gunneridae</taxon>
        <taxon>Pentapetalae</taxon>
        <taxon>rosids</taxon>
        <taxon>fabids</taxon>
        <taxon>Fabales</taxon>
        <taxon>Fabaceae</taxon>
        <taxon>Papilionoideae</taxon>
        <taxon>50 kb inversion clade</taxon>
        <taxon>dalbergioids sensu lato</taxon>
        <taxon>Dalbergieae</taxon>
        <taxon>Pterocarpus clade</taxon>
        <taxon>Stylosanthes</taxon>
    </lineage>
</organism>